<dbReference type="Proteomes" id="UP000693972">
    <property type="component" value="Unassembled WGS sequence"/>
</dbReference>
<accession>A0A975TTT3</accession>
<dbReference type="EMBL" id="CP078073">
    <property type="protein sequence ID" value="QXL87387.1"/>
    <property type="molecule type" value="Genomic_DNA"/>
</dbReference>
<keyword evidence="2" id="KW-1185">Reference proteome</keyword>
<dbReference type="Pfam" id="PF13279">
    <property type="entry name" value="4HBT_2"/>
    <property type="match status" value="1"/>
</dbReference>
<proteinExistence type="predicted"/>
<reference evidence="1 2" key="1">
    <citation type="submission" date="2021-07" db="EMBL/GenBank/DDBJ databases">
        <title>Karlodiniumbacter phycospheric gen. nov., sp. nov., a phycosphere bacterium isolated from karlodinium veneficum.</title>
        <authorList>
            <person name="Peng Y."/>
            <person name="Jiang L."/>
            <person name="Lee J."/>
        </authorList>
    </citation>
    <scope>NUCLEOTIDE SEQUENCE</scope>
    <source>
        <strain evidence="1 2">N5</strain>
    </source>
</reference>
<dbReference type="AlphaFoldDB" id="A0A975TTT3"/>
<dbReference type="EMBL" id="JAIMBW010000001">
    <property type="protein sequence ID" value="MBY4894753.1"/>
    <property type="molecule type" value="Genomic_DNA"/>
</dbReference>
<evidence type="ECO:0000313" key="1">
    <source>
        <dbReference type="EMBL" id="QXL87387.1"/>
    </source>
</evidence>
<dbReference type="Gene3D" id="3.10.129.10">
    <property type="entry name" value="Hotdog Thioesterase"/>
    <property type="match status" value="1"/>
</dbReference>
<dbReference type="RefSeq" id="WP_257894264.1">
    <property type="nucleotide sequence ID" value="NZ_JAIMBW010000001.1"/>
</dbReference>
<dbReference type="InterPro" id="IPR029069">
    <property type="entry name" value="HotDog_dom_sf"/>
</dbReference>
<protein>
    <submittedName>
        <fullName evidence="1">Acyl-CoA thioesterase</fullName>
    </submittedName>
</protein>
<dbReference type="CDD" id="cd00586">
    <property type="entry name" value="4HBT"/>
    <property type="match status" value="1"/>
</dbReference>
<evidence type="ECO:0000313" key="2">
    <source>
        <dbReference type="Proteomes" id="UP000693972"/>
    </source>
</evidence>
<dbReference type="SUPFAM" id="SSF54637">
    <property type="entry name" value="Thioesterase/thiol ester dehydrase-isomerase"/>
    <property type="match status" value="1"/>
</dbReference>
<gene>
    <name evidence="1" type="ORF">KUL25_18505</name>
</gene>
<sequence length="147" mass="16486">MSARPGSAFVHDVRVTWGDCDPAKIAYTGRLPWFALDAIDAWWSEIHGPGGWYHLELDTNVGTPFVRLEMDFRSPVTPRHILKCHVWPTRLGTKSITFRVDGVQDGVTCFEGAFTCVFIIADQFKSQAAPEHLRALIEPHIPAIEKA</sequence>
<organism evidence="1">
    <name type="scientific">Gymnodinialimonas phycosphaerae</name>
    <dbReference type="NCBI Taxonomy" id="2841589"/>
    <lineage>
        <taxon>Bacteria</taxon>
        <taxon>Pseudomonadati</taxon>
        <taxon>Pseudomonadota</taxon>
        <taxon>Alphaproteobacteria</taxon>
        <taxon>Rhodobacterales</taxon>
        <taxon>Paracoccaceae</taxon>
        <taxon>Gymnodinialimonas</taxon>
    </lineage>
</organism>
<name>A0A975TTT3_9RHOB</name>